<comment type="caution">
    <text evidence="4">The sequence shown here is derived from an EMBL/GenBank/DDBJ whole genome shotgun (WGS) entry which is preliminary data.</text>
</comment>
<dbReference type="GO" id="GO:0001682">
    <property type="term" value="P:tRNA 5'-leader removal"/>
    <property type="evidence" value="ECO:0007669"/>
    <property type="project" value="InterPro"/>
</dbReference>
<dbReference type="GO" id="GO:0005634">
    <property type="term" value="C:nucleus"/>
    <property type="evidence" value="ECO:0007669"/>
    <property type="project" value="UniProtKB-SubCell"/>
</dbReference>
<evidence type="ECO:0000256" key="2">
    <source>
        <dbReference type="ARBA" id="ARBA00006181"/>
    </source>
</evidence>
<dbReference type="GO" id="GO:0006364">
    <property type="term" value="P:rRNA processing"/>
    <property type="evidence" value="ECO:0007669"/>
    <property type="project" value="TreeGrafter"/>
</dbReference>
<dbReference type="OrthoDB" id="124041at2759"/>
<evidence type="ECO:0000256" key="3">
    <source>
        <dbReference type="PIRNR" id="PIRNR027081"/>
    </source>
</evidence>
<comment type="similarity">
    <text evidence="2">Belongs to the eukaryotic/archaeal RNase P protein component 1 family.</text>
</comment>
<dbReference type="AlphaFoldDB" id="A0A2T9YP26"/>
<evidence type="ECO:0000313" key="5">
    <source>
        <dbReference type="Proteomes" id="UP000245383"/>
    </source>
</evidence>
<keyword evidence="3" id="KW-0819">tRNA processing</keyword>
<reference evidence="4 5" key="1">
    <citation type="journal article" date="2018" name="MBio">
        <title>Comparative Genomics Reveals the Core Gene Toolbox for the Fungus-Insect Symbiosis.</title>
        <authorList>
            <person name="Wang Y."/>
            <person name="Stata M."/>
            <person name="Wang W."/>
            <person name="Stajich J.E."/>
            <person name="White M.M."/>
            <person name="Moncalvo J.M."/>
        </authorList>
    </citation>
    <scope>NUCLEOTIDE SEQUENCE [LARGE SCALE GENOMIC DNA]</scope>
    <source>
        <strain evidence="4 5">SWE-8-4</strain>
    </source>
</reference>
<evidence type="ECO:0000256" key="1">
    <source>
        <dbReference type="ARBA" id="ARBA00004123"/>
    </source>
</evidence>
<dbReference type="SMART" id="SM00538">
    <property type="entry name" value="POP4"/>
    <property type="match status" value="1"/>
</dbReference>
<dbReference type="Proteomes" id="UP000245383">
    <property type="component" value="Unassembled WGS sequence"/>
</dbReference>
<gene>
    <name evidence="4" type="ORF">BB561_002806</name>
</gene>
<sequence length="229" mass="26390">MDIYSEIPEYVKKNVPLELGVPLNEYTKTFTKDYVLELLPSNVKKDKIYETKVERKVVSLQSNKRIEEENNLKSKKEQINPPKKTSKRLSSKLQKKLGIYNIPKDNQKYSVFEPLNVLWSEYILRVLANSTGPNAAQKIIKADFHGSILSVVKAKCYSLVGKEGIVIQETKNTFKIITKTNNLLVIPKTNTIFEMKVSSYKFTFFGNQIMYKSSERATKKFKPKPNIDL</sequence>
<dbReference type="GO" id="GO:0000172">
    <property type="term" value="C:ribonuclease MRP complex"/>
    <property type="evidence" value="ECO:0007669"/>
    <property type="project" value="InterPro"/>
</dbReference>
<dbReference type="InterPro" id="IPR002730">
    <property type="entry name" value="Rpp29/RNP1"/>
</dbReference>
<dbReference type="STRING" id="133385.A0A2T9YP26"/>
<comment type="subcellular location">
    <subcellularLocation>
        <location evidence="1">Nucleus</location>
    </subcellularLocation>
</comment>
<proteinExistence type="inferred from homology"/>
<dbReference type="SUPFAM" id="SSF101744">
    <property type="entry name" value="Rof/RNase P subunit-like"/>
    <property type="match status" value="1"/>
</dbReference>
<organism evidence="4 5">
    <name type="scientific">Smittium simulii</name>
    <dbReference type="NCBI Taxonomy" id="133385"/>
    <lineage>
        <taxon>Eukaryota</taxon>
        <taxon>Fungi</taxon>
        <taxon>Fungi incertae sedis</taxon>
        <taxon>Zoopagomycota</taxon>
        <taxon>Kickxellomycotina</taxon>
        <taxon>Harpellomycetes</taxon>
        <taxon>Harpellales</taxon>
        <taxon>Legeriomycetaceae</taxon>
        <taxon>Smittium</taxon>
    </lineage>
</organism>
<evidence type="ECO:0000313" key="4">
    <source>
        <dbReference type="EMBL" id="PVU94103.1"/>
    </source>
</evidence>
<dbReference type="Pfam" id="PF01868">
    <property type="entry name" value="RNase_P-MRP_p29"/>
    <property type="match status" value="1"/>
</dbReference>
<dbReference type="InterPro" id="IPR036980">
    <property type="entry name" value="RNase_P/MRP_Rpp29_sf"/>
</dbReference>
<dbReference type="PIRSF" id="PIRSF027081">
    <property type="entry name" value="RNase_P/MRP_p29_subunit"/>
    <property type="match status" value="1"/>
</dbReference>
<name>A0A2T9YP26_9FUNG</name>
<keyword evidence="3" id="KW-0539">Nucleus</keyword>
<protein>
    <recommendedName>
        <fullName evidence="3">Ribonuclease P protein subunit</fullName>
    </recommendedName>
</protein>
<dbReference type="EMBL" id="MBFR01000101">
    <property type="protein sequence ID" value="PVU94103.1"/>
    <property type="molecule type" value="Genomic_DNA"/>
</dbReference>
<dbReference type="GO" id="GO:0030677">
    <property type="term" value="C:ribonuclease P complex"/>
    <property type="evidence" value="ECO:0007669"/>
    <property type="project" value="InterPro"/>
</dbReference>
<dbReference type="GO" id="GO:0033204">
    <property type="term" value="F:ribonuclease P RNA binding"/>
    <property type="evidence" value="ECO:0007669"/>
    <property type="project" value="InterPro"/>
</dbReference>
<dbReference type="InterPro" id="IPR023534">
    <property type="entry name" value="Rof/RNase_P-like"/>
</dbReference>
<dbReference type="PANTHER" id="PTHR13348:SF0">
    <property type="entry name" value="RIBONUCLEASE P PROTEIN SUBUNIT P29"/>
    <property type="match status" value="1"/>
</dbReference>
<keyword evidence="5" id="KW-1185">Reference proteome</keyword>
<dbReference type="PANTHER" id="PTHR13348">
    <property type="entry name" value="RIBONUCLEASE P SUBUNIT P29"/>
    <property type="match status" value="1"/>
</dbReference>
<dbReference type="Gene3D" id="2.30.30.210">
    <property type="entry name" value="Ribonuclease P/MRP, subunit p29"/>
    <property type="match status" value="1"/>
</dbReference>
<dbReference type="InterPro" id="IPR016848">
    <property type="entry name" value="RNase_P/MRP_Rpp29-subunit"/>
</dbReference>
<accession>A0A2T9YP26</accession>